<dbReference type="InterPro" id="IPR029071">
    <property type="entry name" value="Ubiquitin-like_domsf"/>
</dbReference>
<evidence type="ECO:0000313" key="8">
    <source>
        <dbReference type="EMBL" id="CAE0533720.1"/>
    </source>
</evidence>
<protein>
    <recommendedName>
        <fullName evidence="9">RING-type domain-containing protein</fullName>
    </recommendedName>
</protein>
<dbReference type="InterPro" id="IPR013083">
    <property type="entry name" value="Znf_RING/FYVE/PHD"/>
</dbReference>
<dbReference type="SUPFAM" id="SSF49599">
    <property type="entry name" value="TRAF domain-like"/>
    <property type="match status" value="1"/>
</dbReference>
<dbReference type="GO" id="GO:0008270">
    <property type="term" value="F:zinc ion binding"/>
    <property type="evidence" value="ECO:0007669"/>
    <property type="project" value="UniProtKB-KW"/>
</dbReference>
<dbReference type="EMBL" id="HBIR01010176">
    <property type="protein sequence ID" value="CAE0533720.1"/>
    <property type="molecule type" value="Transcribed_RNA"/>
</dbReference>
<evidence type="ECO:0000259" key="7">
    <source>
        <dbReference type="PROSITE" id="PS50145"/>
    </source>
</evidence>
<dbReference type="Gene3D" id="3.30.40.10">
    <property type="entry name" value="Zinc/RING finger domain, C3HC4 (zinc finger)"/>
    <property type="match status" value="2"/>
</dbReference>
<evidence type="ECO:0000256" key="5">
    <source>
        <dbReference type="SAM" id="MobiDB-lite"/>
    </source>
</evidence>
<proteinExistence type="predicted"/>
<dbReference type="Pfam" id="PF11976">
    <property type="entry name" value="Rad60-SLD"/>
    <property type="match status" value="1"/>
</dbReference>
<dbReference type="InterPro" id="IPR004162">
    <property type="entry name" value="SINA-like_animal"/>
</dbReference>
<dbReference type="InterPro" id="IPR022617">
    <property type="entry name" value="Rad60/SUMO-like_dom"/>
</dbReference>
<dbReference type="AlphaFoldDB" id="A0A7S3RSS3"/>
<gene>
    <name evidence="8" type="ORF">EHUX00137_LOCUS7213</name>
</gene>
<dbReference type="GO" id="GO:0005737">
    <property type="term" value="C:cytoplasm"/>
    <property type="evidence" value="ECO:0007669"/>
    <property type="project" value="TreeGrafter"/>
</dbReference>
<evidence type="ECO:0000256" key="4">
    <source>
        <dbReference type="PROSITE-ProRule" id="PRU00207"/>
    </source>
</evidence>
<feature type="compositionally biased region" description="Low complexity" evidence="5">
    <location>
        <begin position="463"/>
        <end position="473"/>
    </location>
</feature>
<feature type="zinc finger region" description="TRAF-type" evidence="4">
    <location>
        <begin position="90"/>
        <end position="122"/>
    </location>
</feature>
<dbReference type="Pfam" id="PF02176">
    <property type="entry name" value="zf-TRAF"/>
    <property type="match status" value="1"/>
</dbReference>
<feature type="domain" description="TRAF-type" evidence="7">
    <location>
        <begin position="90"/>
        <end position="122"/>
    </location>
</feature>
<keyword evidence="1 4" id="KW-0479">Metal-binding</keyword>
<dbReference type="PANTHER" id="PTHR45877">
    <property type="entry name" value="E3 UBIQUITIN-PROTEIN LIGASE SIAH2"/>
    <property type="match status" value="1"/>
</dbReference>
<feature type="compositionally biased region" description="Basic and acidic residues" evidence="5">
    <location>
        <begin position="435"/>
        <end position="445"/>
    </location>
</feature>
<sequence>MGPLRRGRSAARHAADAEDLLCPLCLELPASDVHCCTNGHNFCADCLGQHRESGYAGSAKCPSCRVALGDGTPLRNRDAERRIALLPGACDGCGLGMLRKDLAAHTAACPDVRVECPFPGCKWEGARRDLAAHTEASREVHLSIALGQQKRLLAAERILASVSVDVVVELFPASAAEEDWQGSVHGCAVHRKHIGCSLMQPVVAQPGFARFCAEHEVVLPDCAVSMLIHREDGLARLSSLEDLSKSLLDLGVDNSTVMVGVRIAAPNVRYPAVAAELTLKVVTHDLTEIFFKCKFDTKLSKLMDAFCTRLDAQRRAPDSDSRREAPALSRCCGDAARRCVHTPAVHPAGQRQGVARSAAIFVFDGEPLAANMAPKDYEMEDGDIIDVVTPGHPEYAQQLARLTALGLGTDGPPDQAGASIFAQAVAAGEQAALEWRDRRAAEEARAGSASDTRRQRNPRSRRAGSSSRSSRSR</sequence>
<accession>A0A7S3RSS3</accession>
<dbReference type="PROSITE" id="PS50145">
    <property type="entry name" value="ZF_TRAF"/>
    <property type="match status" value="1"/>
</dbReference>
<dbReference type="InterPro" id="IPR001293">
    <property type="entry name" value="Znf_TRAF"/>
</dbReference>
<dbReference type="PROSITE" id="PS50089">
    <property type="entry name" value="ZF_RING_2"/>
    <property type="match status" value="1"/>
</dbReference>
<feature type="region of interest" description="Disordered" evidence="5">
    <location>
        <begin position="435"/>
        <end position="473"/>
    </location>
</feature>
<evidence type="ECO:0000256" key="2">
    <source>
        <dbReference type="ARBA" id="ARBA00022771"/>
    </source>
</evidence>
<dbReference type="SUPFAM" id="SSF57850">
    <property type="entry name" value="RING/U-box"/>
    <property type="match status" value="1"/>
</dbReference>
<keyword evidence="2 4" id="KW-0863">Zinc-finger</keyword>
<evidence type="ECO:0000256" key="3">
    <source>
        <dbReference type="ARBA" id="ARBA00022833"/>
    </source>
</evidence>
<dbReference type="PANTHER" id="PTHR45877:SF2">
    <property type="entry name" value="E3 UBIQUITIN-PROTEIN LIGASE SINA-RELATED"/>
    <property type="match status" value="1"/>
</dbReference>
<reference evidence="8" key="1">
    <citation type="submission" date="2021-01" db="EMBL/GenBank/DDBJ databases">
        <authorList>
            <person name="Corre E."/>
            <person name="Pelletier E."/>
            <person name="Niang G."/>
            <person name="Scheremetjew M."/>
            <person name="Finn R."/>
            <person name="Kale V."/>
            <person name="Holt S."/>
            <person name="Cochrane G."/>
            <person name="Meng A."/>
            <person name="Brown T."/>
            <person name="Cohen L."/>
        </authorList>
    </citation>
    <scope>NUCLEOTIDE SEQUENCE</scope>
    <source>
        <strain evidence="8">379</strain>
    </source>
</reference>
<dbReference type="GO" id="GO:0031624">
    <property type="term" value="F:ubiquitin conjugating enzyme binding"/>
    <property type="evidence" value="ECO:0007669"/>
    <property type="project" value="TreeGrafter"/>
</dbReference>
<evidence type="ECO:0000259" key="6">
    <source>
        <dbReference type="PROSITE" id="PS50089"/>
    </source>
</evidence>
<keyword evidence="3 4" id="KW-0862">Zinc</keyword>
<dbReference type="InterPro" id="IPR001841">
    <property type="entry name" value="Znf_RING"/>
</dbReference>
<dbReference type="SUPFAM" id="SSF54236">
    <property type="entry name" value="Ubiquitin-like"/>
    <property type="match status" value="1"/>
</dbReference>
<dbReference type="Gene3D" id="3.10.20.90">
    <property type="entry name" value="Phosphatidylinositol 3-kinase Catalytic Subunit, Chain A, domain 1"/>
    <property type="match status" value="2"/>
</dbReference>
<evidence type="ECO:0000256" key="1">
    <source>
        <dbReference type="ARBA" id="ARBA00022723"/>
    </source>
</evidence>
<dbReference type="GO" id="GO:0061630">
    <property type="term" value="F:ubiquitin protein ligase activity"/>
    <property type="evidence" value="ECO:0007669"/>
    <property type="project" value="TreeGrafter"/>
</dbReference>
<evidence type="ECO:0008006" key="9">
    <source>
        <dbReference type="Google" id="ProtNLM"/>
    </source>
</evidence>
<feature type="domain" description="RING-type" evidence="6">
    <location>
        <begin position="22"/>
        <end position="65"/>
    </location>
</feature>
<organism evidence="8">
    <name type="scientific">Emiliania huxleyi</name>
    <name type="common">Coccolithophore</name>
    <name type="synonym">Pontosphaera huxleyi</name>
    <dbReference type="NCBI Taxonomy" id="2903"/>
    <lineage>
        <taxon>Eukaryota</taxon>
        <taxon>Haptista</taxon>
        <taxon>Haptophyta</taxon>
        <taxon>Prymnesiophyceae</taxon>
        <taxon>Isochrysidales</taxon>
        <taxon>Noelaerhabdaceae</taxon>
        <taxon>Emiliania</taxon>
    </lineage>
</organism>
<dbReference type="GO" id="GO:0043161">
    <property type="term" value="P:proteasome-mediated ubiquitin-dependent protein catabolic process"/>
    <property type="evidence" value="ECO:0007669"/>
    <property type="project" value="TreeGrafter"/>
</dbReference>
<name>A0A7S3RSS3_EMIHU</name>